<feature type="domain" description="SnoaL-like" evidence="1">
    <location>
        <begin position="34"/>
        <end position="138"/>
    </location>
</feature>
<reference evidence="3" key="1">
    <citation type="journal article" date="2019" name="Int. J. Syst. Evol. Microbiol.">
        <title>The Global Catalogue of Microorganisms (GCM) 10K type strain sequencing project: providing services to taxonomists for standard genome sequencing and annotation.</title>
        <authorList>
            <consortium name="The Broad Institute Genomics Platform"/>
            <consortium name="The Broad Institute Genome Sequencing Center for Infectious Disease"/>
            <person name="Wu L."/>
            <person name="Ma J."/>
        </authorList>
    </citation>
    <scope>NUCLEOTIDE SEQUENCE [LARGE SCALE GENOMIC DNA]</scope>
    <source>
        <strain evidence="3">JCM 17979</strain>
    </source>
</reference>
<dbReference type="SUPFAM" id="SSF54427">
    <property type="entry name" value="NTF2-like"/>
    <property type="match status" value="1"/>
</dbReference>
<name>A0ABP9C908_9PSEU</name>
<sequence>MRAAAGIGIGIAAGLGTRALLPVALRARFARDVTRLNAGDPSTLLAAYADDAVLHFPRGDHRFSGPWRGKPAIERFLRAFVAARVQGTIREIAVSGPPWAMTLWVRFDDHADAADGTRLYENRAVLVLRTRRGRVVDHEDFFADTERIGAFDRALAERELRTPLPAP</sequence>
<evidence type="ECO:0000259" key="1">
    <source>
        <dbReference type="Pfam" id="PF12680"/>
    </source>
</evidence>
<dbReference type="Proteomes" id="UP001500928">
    <property type="component" value="Unassembled WGS sequence"/>
</dbReference>
<dbReference type="InterPro" id="IPR032710">
    <property type="entry name" value="NTF2-like_dom_sf"/>
</dbReference>
<dbReference type="Gene3D" id="3.10.450.50">
    <property type="match status" value="1"/>
</dbReference>
<gene>
    <name evidence="2" type="ORF">GCM10023200_50350</name>
</gene>
<comment type="caution">
    <text evidence="2">The sequence shown here is derived from an EMBL/GenBank/DDBJ whole genome shotgun (WGS) entry which is preliminary data.</text>
</comment>
<dbReference type="InterPro" id="IPR037401">
    <property type="entry name" value="SnoaL-like"/>
</dbReference>
<evidence type="ECO:0000313" key="3">
    <source>
        <dbReference type="Proteomes" id="UP001500928"/>
    </source>
</evidence>
<protein>
    <recommendedName>
        <fullName evidence="1">SnoaL-like domain-containing protein</fullName>
    </recommendedName>
</protein>
<dbReference type="EMBL" id="BAABHO010000054">
    <property type="protein sequence ID" value="GAA4806642.1"/>
    <property type="molecule type" value="Genomic_DNA"/>
</dbReference>
<dbReference type="Pfam" id="PF12680">
    <property type="entry name" value="SnoaL_2"/>
    <property type="match status" value="1"/>
</dbReference>
<organism evidence="2 3">
    <name type="scientific">Actinomycetospora chlora</name>
    <dbReference type="NCBI Taxonomy" id="663608"/>
    <lineage>
        <taxon>Bacteria</taxon>
        <taxon>Bacillati</taxon>
        <taxon>Actinomycetota</taxon>
        <taxon>Actinomycetes</taxon>
        <taxon>Pseudonocardiales</taxon>
        <taxon>Pseudonocardiaceae</taxon>
        <taxon>Actinomycetospora</taxon>
    </lineage>
</organism>
<dbReference type="RefSeq" id="WP_345422319.1">
    <property type="nucleotide sequence ID" value="NZ_BAABHO010000054.1"/>
</dbReference>
<evidence type="ECO:0000313" key="2">
    <source>
        <dbReference type="EMBL" id="GAA4806642.1"/>
    </source>
</evidence>
<proteinExistence type="predicted"/>
<accession>A0ABP9C908</accession>
<keyword evidence="3" id="KW-1185">Reference proteome</keyword>